<proteinExistence type="predicted"/>
<evidence type="ECO:0000313" key="3">
    <source>
        <dbReference type="Proteomes" id="UP001153269"/>
    </source>
</evidence>
<keyword evidence="3" id="KW-1185">Reference proteome</keyword>
<organism evidence="2 3">
    <name type="scientific">Pleuronectes platessa</name>
    <name type="common">European plaice</name>
    <dbReference type="NCBI Taxonomy" id="8262"/>
    <lineage>
        <taxon>Eukaryota</taxon>
        <taxon>Metazoa</taxon>
        <taxon>Chordata</taxon>
        <taxon>Craniata</taxon>
        <taxon>Vertebrata</taxon>
        <taxon>Euteleostomi</taxon>
        <taxon>Actinopterygii</taxon>
        <taxon>Neopterygii</taxon>
        <taxon>Teleostei</taxon>
        <taxon>Neoteleostei</taxon>
        <taxon>Acanthomorphata</taxon>
        <taxon>Carangaria</taxon>
        <taxon>Pleuronectiformes</taxon>
        <taxon>Pleuronectoidei</taxon>
        <taxon>Pleuronectidae</taxon>
        <taxon>Pleuronectes</taxon>
    </lineage>
</organism>
<gene>
    <name evidence="2" type="ORF">PLEPLA_LOCUS41865</name>
</gene>
<feature type="region of interest" description="Disordered" evidence="1">
    <location>
        <begin position="95"/>
        <end position="122"/>
    </location>
</feature>
<evidence type="ECO:0000313" key="2">
    <source>
        <dbReference type="EMBL" id="CAB1454103.1"/>
    </source>
</evidence>
<comment type="caution">
    <text evidence="2">The sequence shown here is derived from an EMBL/GenBank/DDBJ whole genome shotgun (WGS) entry which is preliminary data.</text>
</comment>
<feature type="region of interest" description="Disordered" evidence="1">
    <location>
        <begin position="137"/>
        <end position="182"/>
    </location>
</feature>
<feature type="compositionally biased region" description="Basic and acidic residues" evidence="1">
    <location>
        <begin position="161"/>
        <end position="182"/>
    </location>
</feature>
<feature type="compositionally biased region" description="Acidic residues" evidence="1">
    <location>
        <begin position="101"/>
        <end position="121"/>
    </location>
</feature>
<sequence>MRHKTSPLLRTCPCSTERLCTDSQAAGHMLLVTLHAVSPGCRAAGHRDSARFLPSPLLRRRLQPGQAAGDTRRLRSLEKLLLVVVALFFQKQRMKKRRGDEDTEEEEEDEEQEEGEEEEDGAFTVLHKFAADVFVRTTPPSALPLPARRDDGAAGGGAGRGGERGRQKERWGRKWGWGERRG</sequence>
<dbReference type="AlphaFoldDB" id="A0A9N7VRU3"/>
<dbReference type="EMBL" id="CADEAL010004199">
    <property type="protein sequence ID" value="CAB1454103.1"/>
    <property type="molecule type" value="Genomic_DNA"/>
</dbReference>
<evidence type="ECO:0000256" key="1">
    <source>
        <dbReference type="SAM" id="MobiDB-lite"/>
    </source>
</evidence>
<reference evidence="2" key="1">
    <citation type="submission" date="2020-03" db="EMBL/GenBank/DDBJ databases">
        <authorList>
            <person name="Weist P."/>
        </authorList>
    </citation>
    <scope>NUCLEOTIDE SEQUENCE</scope>
</reference>
<protein>
    <submittedName>
        <fullName evidence="2">Uncharacterized protein</fullName>
    </submittedName>
</protein>
<name>A0A9N7VRU3_PLEPL</name>
<accession>A0A9N7VRU3</accession>
<dbReference type="Proteomes" id="UP001153269">
    <property type="component" value="Unassembled WGS sequence"/>
</dbReference>